<keyword evidence="7 11" id="KW-0411">Iron-sulfur</keyword>
<evidence type="ECO:0000256" key="10">
    <source>
        <dbReference type="PIRSR" id="PIRSR000485-2"/>
    </source>
</evidence>
<keyword evidence="7 10" id="KW-0460">Magnesium</keyword>
<feature type="domain" description="Glutamine amidotransferase type-2" evidence="12">
    <location>
        <begin position="2"/>
        <end position="227"/>
    </location>
</feature>
<feature type="binding site" evidence="7 10">
    <location>
        <position position="354"/>
    </location>
    <ligand>
        <name>Mg(2+)</name>
        <dbReference type="ChEBI" id="CHEBI:18420"/>
    </ligand>
</feature>
<dbReference type="Gene3D" id="3.40.50.2020">
    <property type="match status" value="1"/>
</dbReference>
<evidence type="ECO:0000256" key="8">
    <source>
        <dbReference type="PIRNR" id="PIRNR000485"/>
    </source>
</evidence>
<feature type="binding site" evidence="7 10">
    <location>
        <position position="291"/>
    </location>
    <ligand>
        <name>Mg(2+)</name>
        <dbReference type="ChEBI" id="CHEBI:18420"/>
    </ligand>
</feature>
<evidence type="ECO:0000313" key="14">
    <source>
        <dbReference type="Proteomes" id="UP000033881"/>
    </source>
</evidence>
<dbReference type="InterPro" id="IPR029057">
    <property type="entry name" value="PRTase-like"/>
</dbReference>
<reference evidence="13 14" key="1">
    <citation type="journal article" date="2015" name="Nature">
        <title>rRNA introns, odd ribosomes, and small enigmatic genomes across a large radiation of phyla.</title>
        <authorList>
            <person name="Brown C.T."/>
            <person name="Hug L.A."/>
            <person name="Thomas B.C."/>
            <person name="Sharon I."/>
            <person name="Castelle C.J."/>
            <person name="Singh A."/>
            <person name="Wilkins M.J."/>
            <person name="Williams K.H."/>
            <person name="Banfield J.F."/>
        </authorList>
    </citation>
    <scope>NUCLEOTIDE SEQUENCE [LARGE SCALE GENOMIC DNA]</scope>
</reference>
<proteinExistence type="inferred from homology"/>
<dbReference type="PANTHER" id="PTHR11907">
    <property type="entry name" value="AMIDOPHOSPHORIBOSYLTRANSFERASE"/>
    <property type="match status" value="1"/>
</dbReference>
<feature type="binding site" evidence="7 11">
    <location>
        <position position="446"/>
    </location>
    <ligand>
        <name>[4Fe-4S] cluster</name>
        <dbReference type="ChEBI" id="CHEBI:49883"/>
    </ligand>
</feature>
<dbReference type="PIRSF" id="PIRSF000485">
    <property type="entry name" value="Amd_phspho_trans"/>
    <property type="match status" value="1"/>
</dbReference>
<feature type="binding site" evidence="7 10">
    <location>
        <position position="353"/>
    </location>
    <ligand>
        <name>Mg(2+)</name>
        <dbReference type="ChEBI" id="CHEBI:18420"/>
    </ligand>
</feature>
<evidence type="ECO:0000313" key="13">
    <source>
        <dbReference type="EMBL" id="KKR00028.1"/>
    </source>
</evidence>
<dbReference type="AlphaFoldDB" id="A0A0G0M9U4"/>
<keyword evidence="3 7" id="KW-0328">Glycosyltransferase</keyword>
<dbReference type="SUPFAM" id="SSF53271">
    <property type="entry name" value="PRTase-like"/>
    <property type="match status" value="1"/>
</dbReference>
<evidence type="ECO:0000256" key="11">
    <source>
        <dbReference type="PIRSR" id="PIRSR000485-3"/>
    </source>
</evidence>
<dbReference type="PATRIC" id="fig|1618574.4.peg.1321"/>
<comment type="catalytic activity">
    <reaction evidence="7 8">
        <text>5-phospho-beta-D-ribosylamine + L-glutamate + diphosphate = 5-phospho-alpha-D-ribose 1-diphosphate + L-glutamine + H2O</text>
        <dbReference type="Rhea" id="RHEA:14905"/>
        <dbReference type="ChEBI" id="CHEBI:15377"/>
        <dbReference type="ChEBI" id="CHEBI:29985"/>
        <dbReference type="ChEBI" id="CHEBI:33019"/>
        <dbReference type="ChEBI" id="CHEBI:58017"/>
        <dbReference type="ChEBI" id="CHEBI:58359"/>
        <dbReference type="ChEBI" id="CHEBI:58681"/>
        <dbReference type="EC" id="2.4.2.14"/>
    </reaction>
</comment>
<dbReference type="InterPro" id="IPR029055">
    <property type="entry name" value="Ntn_hydrolases_N"/>
</dbReference>
<organism evidence="13 14">
    <name type="scientific">Candidatus Woesebacteria bacterium GW2011_GWB1_39_12</name>
    <dbReference type="NCBI Taxonomy" id="1618574"/>
    <lineage>
        <taxon>Bacteria</taxon>
        <taxon>Candidatus Woeseibacteriota</taxon>
    </lineage>
</organism>
<keyword evidence="7" id="KW-0004">4Fe-4S</keyword>
<keyword evidence="4 7" id="KW-0808">Transferase</keyword>
<evidence type="ECO:0000259" key="12">
    <source>
        <dbReference type="PROSITE" id="PS51278"/>
    </source>
</evidence>
<keyword evidence="7 10" id="KW-0479">Metal-binding</keyword>
<evidence type="ECO:0000256" key="3">
    <source>
        <dbReference type="ARBA" id="ARBA00022676"/>
    </source>
</evidence>
<comment type="cofactor">
    <cofactor evidence="7 11">
        <name>[4Fe-4S] cluster</name>
        <dbReference type="ChEBI" id="CHEBI:49883"/>
    </cofactor>
    <text evidence="7 11">Binds 1 [4Fe-4S] cluster per subunit.</text>
</comment>
<comment type="pathway">
    <text evidence="1 7 8">Purine metabolism; IMP biosynthesis via de novo pathway; N(1)-(5-phospho-D-ribosyl)glycinamide from 5-phospho-alpha-D-ribose 1-diphosphate: step 1/2.</text>
</comment>
<dbReference type="NCBIfam" id="TIGR01134">
    <property type="entry name" value="purF"/>
    <property type="match status" value="1"/>
</dbReference>
<dbReference type="SUPFAM" id="SSF56235">
    <property type="entry name" value="N-terminal nucleophile aminohydrolases (Ntn hydrolases)"/>
    <property type="match status" value="1"/>
</dbReference>
<dbReference type="EC" id="2.4.2.14" evidence="7"/>
<dbReference type="InterPro" id="IPR000836">
    <property type="entry name" value="PRTase_dom"/>
</dbReference>
<dbReference type="GO" id="GO:0009113">
    <property type="term" value="P:purine nucleobase biosynthetic process"/>
    <property type="evidence" value="ECO:0007669"/>
    <property type="project" value="UniProtKB-UniRule"/>
</dbReference>
<dbReference type="GO" id="GO:0006189">
    <property type="term" value="P:'de novo' IMP biosynthetic process"/>
    <property type="evidence" value="ECO:0007669"/>
    <property type="project" value="UniProtKB-UniRule"/>
</dbReference>
<feature type="active site" description="Nucleophile" evidence="7 9">
    <location>
        <position position="2"/>
    </location>
</feature>
<evidence type="ECO:0000256" key="6">
    <source>
        <dbReference type="ARBA" id="ARBA00022962"/>
    </source>
</evidence>
<dbReference type="EMBL" id="LBWB01000018">
    <property type="protein sequence ID" value="KKR00028.1"/>
    <property type="molecule type" value="Genomic_DNA"/>
</dbReference>
<dbReference type="CDD" id="cd06223">
    <property type="entry name" value="PRTases_typeI"/>
    <property type="match status" value="1"/>
</dbReference>
<evidence type="ECO:0000256" key="7">
    <source>
        <dbReference type="HAMAP-Rule" id="MF_01931"/>
    </source>
</evidence>
<sequence>MCGIAGMYNLDGENVAEKLRLSLFALNHRGQEFAGICVGGPRQVKSHKAKGLVFQALTNKKIARLDGFNAIAHTRYSTTGDSNLSGAQPMKAITRKNGRDKEIYIVHNGNIPNISPIKKKLISQGAEFQSDSDTEVILKYLSFNYTGHITETLAKMMTEIKGSYSLLVMLEDNLYAIRDPMGNRPLLMGQIGERTHIFASETYAFDIVGGKVVRDVRPGEIVKISKAGVESIQVIENPTPAHCIFEWAYLQDSTSTFEGIPVGMARVNAGRLLAKYVPKDRIDIVIGVPETGIYAAQGLAEAIDKPLVNGISKNRFSMRTFIEPNESIRKYMLRMKLKIVGEFIEGKKICVVDDSIVRSLTARILVQMLKEYSPKEVHLAIATPPIMYPCDLGVSIKTKDELFVWDTNGNVKSNDQMIEELGVDSLVYLSIEDLCESVGKPINNFCLRCFNDRHPLKNLS</sequence>
<dbReference type="GO" id="GO:0004044">
    <property type="term" value="F:amidophosphoribosyltransferase activity"/>
    <property type="evidence" value="ECO:0007669"/>
    <property type="project" value="UniProtKB-UniRule"/>
</dbReference>
<dbReference type="InterPro" id="IPR017932">
    <property type="entry name" value="GATase_2_dom"/>
</dbReference>
<dbReference type="HAMAP" id="MF_01931">
    <property type="entry name" value="PurF"/>
    <property type="match status" value="1"/>
</dbReference>
<dbReference type="Proteomes" id="UP000033881">
    <property type="component" value="Unassembled WGS sequence"/>
</dbReference>
<evidence type="ECO:0000256" key="9">
    <source>
        <dbReference type="PIRSR" id="PIRSR000485-1"/>
    </source>
</evidence>
<dbReference type="Gene3D" id="3.60.20.10">
    <property type="entry name" value="Glutamine Phosphoribosylpyrophosphate, subunit 1, domain 1"/>
    <property type="match status" value="1"/>
</dbReference>
<dbReference type="GO" id="GO:0051539">
    <property type="term" value="F:4 iron, 4 sulfur cluster binding"/>
    <property type="evidence" value="ECO:0007669"/>
    <property type="project" value="UniProtKB-KW"/>
</dbReference>
<dbReference type="GO" id="GO:0000287">
    <property type="term" value="F:magnesium ion binding"/>
    <property type="evidence" value="ECO:0007669"/>
    <property type="project" value="UniProtKB-UniRule"/>
</dbReference>
<dbReference type="PROSITE" id="PS51278">
    <property type="entry name" value="GATASE_TYPE_2"/>
    <property type="match status" value="1"/>
</dbReference>
<dbReference type="STRING" id="1618574.UT24_C0018G0010"/>
<keyword evidence="7 11" id="KW-0408">Iron</keyword>
<dbReference type="UniPathway" id="UPA00074">
    <property type="reaction ID" value="UER00124"/>
</dbReference>
<keyword evidence="5 7" id="KW-0658">Purine biosynthesis</keyword>
<evidence type="ECO:0000256" key="5">
    <source>
        <dbReference type="ARBA" id="ARBA00022755"/>
    </source>
</evidence>
<accession>A0A0G0M9U4</accession>
<evidence type="ECO:0000256" key="1">
    <source>
        <dbReference type="ARBA" id="ARBA00005209"/>
    </source>
</evidence>
<feature type="binding site" evidence="7 11">
    <location>
        <position position="449"/>
    </location>
    <ligand>
        <name>[4Fe-4S] cluster</name>
        <dbReference type="ChEBI" id="CHEBI:49883"/>
    </ligand>
</feature>
<evidence type="ECO:0000256" key="4">
    <source>
        <dbReference type="ARBA" id="ARBA00022679"/>
    </source>
</evidence>
<name>A0A0G0M9U4_9BACT</name>
<comment type="similarity">
    <text evidence="2 7 8">In the C-terminal section; belongs to the purine/pyrimidine phosphoribosyltransferase family.</text>
</comment>
<feature type="binding site" evidence="7 11">
    <location>
        <position position="390"/>
    </location>
    <ligand>
        <name>[4Fe-4S] cluster</name>
        <dbReference type="ChEBI" id="CHEBI:49883"/>
    </ligand>
</feature>
<protein>
    <recommendedName>
        <fullName evidence="7">Amidophosphoribosyltransferase</fullName>
        <shortName evidence="7">ATase</shortName>
        <ecNumber evidence="7">2.4.2.14</ecNumber>
    </recommendedName>
    <alternativeName>
        <fullName evidence="7">Glutamine phosphoribosylpyrophosphate amidotransferase</fullName>
        <shortName evidence="7">GPATase</shortName>
    </alternativeName>
</protein>
<dbReference type="InterPro" id="IPR005854">
    <property type="entry name" value="PurF"/>
</dbReference>
<gene>
    <name evidence="7" type="primary">purF</name>
    <name evidence="13" type="ORF">UT24_C0018G0010</name>
</gene>
<comment type="cofactor">
    <cofactor evidence="7 10">
        <name>Mg(2+)</name>
        <dbReference type="ChEBI" id="CHEBI:18420"/>
    </cofactor>
    <text evidence="7 10">Binds 1 Mg(2+) ion per subunit.</text>
</comment>
<evidence type="ECO:0000256" key="2">
    <source>
        <dbReference type="ARBA" id="ARBA00010138"/>
    </source>
</evidence>
<comment type="caution">
    <text evidence="13">The sequence shown here is derived from an EMBL/GenBank/DDBJ whole genome shotgun (WGS) entry which is preliminary data.</text>
</comment>
<feature type="binding site" evidence="7 11">
    <location>
        <position position="243"/>
    </location>
    <ligand>
        <name>[4Fe-4S] cluster</name>
        <dbReference type="ChEBI" id="CHEBI:49883"/>
    </ligand>
</feature>
<comment type="function">
    <text evidence="7">Catalyzes the formation of phosphoribosylamine from phosphoribosylpyrophosphate (PRPP) and glutamine.</text>
</comment>
<keyword evidence="6 7" id="KW-0315">Glutamine amidotransferase</keyword>
<dbReference type="Pfam" id="PF13522">
    <property type="entry name" value="GATase_6"/>
    <property type="match status" value="1"/>
</dbReference>